<keyword evidence="7" id="KW-0560">Oxidoreductase</keyword>
<evidence type="ECO:0000313" key="11">
    <source>
        <dbReference type="EMBL" id="CAH2310733.1"/>
    </source>
</evidence>
<dbReference type="FunFam" id="1.10.630.10:FF:000005">
    <property type="entry name" value="cytochrome P450 4F22 isoform X2"/>
    <property type="match status" value="2"/>
</dbReference>
<dbReference type="InterPro" id="IPR002401">
    <property type="entry name" value="Cyt_P450_E_grp-I"/>
</dbReference>
<dbReference type="Gene3D" id="1.10.630.10">
    <property type="entry name" value="Cytochrome P450"/>
    <property type="match status" value="2"/>
</dbReference>
<keyword evidence="4 9" id="KW-0479">Metal-binding</keyword>
<evidence type="ECO:0000256" key="1">
    <source>
        <dbReference type="ARBA" id="ARBA00004586"/>
    </source>
</evidence>
<name>A0AAD1SS10_PELCU</name>
<dbReference type="EMBL" id="OW240919">
    <property type="protein sequence ID" value="CAH2310733.1"/>
    <property type="molecule type" value="Genomic_DNA"/>
</dbReference>
<comment type="subcellular location">
    <subcellularLocation>
        <location evidence="1">Endoplasmic reticulum membrane</location>
    </subcellularLocation>
</comment>
<keyword evidence="8 10" id="KW-0472">Membrane</keyword>
<accession>A0AAD1SS10</accession>
<dbReference type="InterPro" id="IPR001128">
    <property type="entry name" value="Cyt_P450"/>
</dbReference>
<reference evidence="11" key="1">
    <citation type="submission" date="2022-03" db="EMBL/GenBank/DDBJ databases">
        <authorList>
            <person name="Alioto T."/>
            <person name="Alioto T."/>
            <person name="Gomez Garrido J."/>
        </authorList>
    </citation>
    <scope>NUCLEOTIDE SEQUENCE</scope>
</reference>
<dbReference type="AlphaFoldDB" id="A0AAD1SS10"/>
<dbReference type="Proteomes" id="UP001295444">
    <property type="component" value="Chromosome 08"/>
</dbReference>
<evidence type="ECO:0000313" key="12">
    <source>
        <dbReference type="Proteomes" id="UP001295444"/>
    </source>
</evidence>
<keyword evidence="6 9" id="KW-0408">Iron</keyword>
<keyword evidence="7" id="KW-0503">Monooxygenase</keyword>
<evidence type="ECO:0000256" key="10">
    <source>
        <dbReference type="SAM" id="Phobius"/>
    </source>
</evidence>
<keyword evidence="10" id="KW-0812">Transmembrane</keyword>
<dbReference type="PROSITE" id="PS00086">
    <property type="entry name" value="CYTOCHROME_P450"/>
    <property type="match status" value="1"/>
</dbReference>
<dbReference type="PANTHER" id="PTHR24291">
    <property type="entry name" value="CYTOCHROME P450 FAMILY 4"/>
    <property type="match status" value="1"/>
</dbReference>
<gene>
    <name evidence="11" type="ORF">PECUL_23A036640</name>
</gene>
<sequence>MASFLWKVISNYWNSANIYQILQLVSVFCTILVLLKLSAFYNKWRQLSTALQSFPGPPSHWLYGHIHQFRRDGKDLDRLLVFVEKYPVAFPLWLSKFVASLIVTTPEYAKAVFARSDPKSSTGYNFLIPWIGKGLLVLSGDSWFHHRRLLTPGFHYDVLKPYTKLFSDSTNVMLDKWESLCNKDESIELFEHVSLMTLDSIMKTAFSYHSNCQTKKDNTYIRAVYDLSLLTQTRIRTFPYHSNLIFHLSPHGFRFRKACRIAHLHTDNVIAERKNLLKHKEELEKLKQKRHPDFLDILLCAKDEKGQGLSDDDIRAEVDTFMFEGHDTTASGISWILYCMATQPEHQQKCREEIREVLGKRDTLEWEDLSKIPYTTMCIKESLRLYPPVPSISRELAKPMTFSDGRTLPAGCMVSLNIFCMHHNPSVWKDPEVFDPFRFSPENSAKRHSHAFAPFAAGPRNCIGQNFAMNEMKVAVVLTLKRYEILPDPSKPALKQPQLVLRSKNGIHVFLKKWIKCYLLDKSVAKATMDQWCILTILSKSLRCLLYSPKFSVIKEGKVMERVPLHPLHVSHSSVNPSRRGSRQSGYTDSELLCTATERSGIWGQYARPSLWLGPPFSLAMAIWHQPDYAKAILSRQDPKSSINLLFPGLVEFRECRWKNCRSDVHNGRGLLVLSGPKWQQHRKLLTPGFHYDVLKPYVELTSDCTNVMLEKWEKLVSNKKPVELFHHVSLMTLDTIMKCAFGYNSNCQTDGENAYIKAIYEISYLTERRIRIFPYHSDLIYFFSPHGFRIRKALKIAHQHTDKVIKQRKESLKQEKELEKIQKKRHLDFLDILLFAKDENGKGLSDEDLRAEVDTFMFEGHDTTASGISWILYGMAKHPEHQQKCREEIREVLGERNTVEWEDLGKLTYTTLCIKECMRLYPPVPEVGRELAKPITFCDGRSLPKGATVMLNLYAIGRCPSVWEDPEVFDPMRFSPENSSGRHAYGFVPFSAGSRNCIGQNFAMNEMKVALALILQRFELSPDTENEPLKVRQLVLRSANGIHLYLKKVET</sequence>
<protein>
    <submittedName>
        <fullName evidence="11">Cytochrome P450 4B1-like</fullName>
    </submittedName>
</protein>
<keyword evidence="5" id="KW-0256">Endoplasmic reticulum</keyword>
<dbReference type="GO" id="GO:0005789">
    <property type="term" value="C:endoplasmic reticulum membrane"/>
    <property type="evidence" value="ECO:0007669"/>
    <property type="project" value="UniProtKB-SubCell"/>
</dbReference>
<dbReference type="PRINTS" id="PR00385">
    <property type="entry name" value="P450"/>
</dbReference>
<keyword evidence="10" id="KW-1133">Transmembrane helix</keyword>
<dbReference type="GO" id="GO:0004497">
    <property type="term" value="F:monooxygenase activity"/>
    <property type="evidence" value="ECO:0007669"/>
    <property type="project" value="UniProtKB-KW"/>
</dbReference>
<dbReference type="GO" id="GO:0020037">
    <property type="term" value="F:heme binding"/>
    <property type="evidence" value="ECO:0007669"/>
    <property type="project" value="InterPro"/>
</dbReference>
<evidence type="ECO:0000256" key="3">
    <source>
        <dbReference type="ARBA" id="ARBA00022617"/>
    </source>
</evidence>
<dbReference type="InterPro" id="IPR050196">
    <property type="entry name" value="Cytochrome_P450_Monoox"/>
</dbReference>
<dbReference type="InterPro" id="IPR017972">
    <property type="entry name" value="Cyt_P450_CS"/>
</dbReference>
<dbReference type="PANTHER" id="PTHR24291:SF197">
    <property type="entry name" value="CYTOCHROME P450 FAMILY 4 SUBFAMILY B MEMBER 1"/>
    <property type="match status" value="1"/>
</dbReference>
<dbReference type="InterPro" id="IPR036396">
    <property type="entry name" value="Cyt_P450_sf"/>
</dbReference>
<feature type="transmembrane region" description="Helical" evidence="10">
    <location>
        <begin position="21"/>
        <end position="41"/>
    </location>
</feature>
<evidence type="ECO:0000256" key="8">
    <source>
        <dbReference type="ARBA" id="ARBA00023136"/>
    </source>
</evidence>
<dbReference type="SUPFAM" id="SSF48264">
    <property type="entry name" value="Cytochrome P450"/>
    <property type="match status" value="2"/>
</dbReference>
<proteinExistence type="inferred from homology"/>
<dbReference type="PRINTS" id="PR00463">
    <property type="entry name" value="EP450I"/>
</dbReference>
<evidence type="ECO:0000256" key="5">
    <source>
        <dbReference type="ARBA" id="ARBA00022824"/>
    </source>
</evidence>
<evidence type="ECO:0000256" key="6">
    <source>
        <dbReference type="ARBA" id="ARBA00023004"/>
    </source>
</evidence>
<comment type="similarity">
    <text evidence="2">Belongs to the cytochrome P450 family.</text>
</comment>
<dbReference type="CDD" id="cd20678">
    <property type="entry name" value="CYP4B-like"/>
    <property type="match status" value="1"/>
</dbReference>
<keyword evidence="12" id="KW-1185">Reference proteome</keyword>
<evidence type="ECO:0000256" key="7">
    <source>
        <dbReference type="ARBA" id="ARBA00023033"/>
    </source>
</evidence>
<comment type="cofactor">
    <cofactor evidence="9">
        <name>heme</name>
        <dbReference type="ChEBI" id="CHEBI:30413"/>
    </cofactor>
</comment>
<keyword evidence="3 9" id="KW-0349">Heme</keyword>
<evidence type="ECO:0000256" key="2">
    <source>
        <dbReference type="ARBA" id="ARBA00010617"/>
    </source>
</evidence>
<dbReference type="GO" id="GO:0005506">
    <property type="term" value="F:iron ion binding"/>
    <property type="evidence" value="ECO:0007669"/>
    <property type="project" value="InterPro"/>
</dbReference>
<organism evidence="11 12">
    <name type="scientific">Pelobates cultripes</name>
    <name type="common">Western spadefoot toad</name>
    <dbReference type="NCBI Taxonomy" id="61616"/>
    <lineage>
        <taxon>Eukaryota</taxon>
        <taxon>Metazoa</taxon>
        <taxon>Chordata</taxon>
        <taxon>Craniata</taxon>
        <taxon>Vertebrata</taxon>
        <taxon>Euteleostomi</taxon>
        <taxon>Amphibia</taxon>
        <taxon>Batrachia</taxon>
        <taxon>Anura</taxon>
        <taxon>Pelobatoidea</taxon>
        <taxon>Pelobatidae</taxon>
        <taxon>Pelobates</taxon>
    </lineage>
</organism>
<feature type="binding site" description="axial binding residue" evidence="9">
    <location>
        <position position="462"/>
    </location>
    <ligand>
        <name>heme</name>
        <dbReference type="ChEBI" id="CHEBI:30413"/>
    </ligand>
    <ligandPart>
        <name>Fe</name>
        <dbReference type="ChEBI" id="CHEBI:18248"/>
    </ligandPart>
</feature>
<evidence type="ECO:0000256" key="4">
    <source>
        <dbReference type="ARBA" id="ARBA00022723"/>
    </source>
</evidence>
<evidence type="ECO:0000256" key="9">
    <source>
        <dbReference type="PIRSR" id="PIRSR602401-1"/>
    </source>
</evidence>
<dbReference type="Pfam" id="PF00067">
    <property type="entry name" value="p450"/>
    <property type="match status" value="2"/>
</dbReference>
<dbReference type="GO" id="GO:0016705">
    <property type="term" value="F:oxidoreductase activity, acting on paired donors, with incorporation or reduction of molecular oxygen"/>
    <property type="evidence" value="ECO:0007669"/>
    <property type="project" value="InterPro"/>
</dbReference>